<protein>
    <submittedName>
        <fullName evidence="1">Uncharacterized protein</fullName>
    </submittedName>
</protein>
<evidence type="ECO:0000313" key="1">
    <source>
        <dbReference type="EMBL" id="CDW51121.1"/>
    </source>
</evidence>
<dbReference type="EMBL" id="HACA01033759">
    <property type="protein sequence ID" value="CDW51121.1"/>
    <property type="molecule type" value="Transcribed_RNA"/>
</dbReference>
<organism evidence="1">
    <name type="scientific">Lepeophtheirus salmonis</name>
    <name type="common">Salmon louse</name>
    <name type="synonym">Caligus salmonis</name>
    <dbReference type="NCBI Taxonomy" id="72036"/>
    <lineage>
        <taxon>Eukaryota</taxon>
        <taxon>Metazoa</taxon>
        <taxon>Ecdysozoa</taxon>
        <taxon>Arthropoda</taxon>
        <taxon>Crustacea</taxon>
        <taxon>Multicrustacea</taxon>
        <taxon>Hexanauplia</taxon>
        <taxon>Copepoda</taxon>
        <taxon>Siphonostomatoida</taxon>
        <taxon>Caligidae</taxon>
        <taxon>Lepeophtheirus</taxon>
    </lineage>
</organism>
<accession>A0A0K2VLU8</accession>
<dbReference type="AlphaFoldDB" id="A0A0K2VLU8"/>
<proteinExistence type="predicted"/>
<reference evidence="1" key="1">
    <citation type="submission" date="2014-05" db="EMBL/GenBank/DDBJ databases">
        <authorList>
            <person name="Chronopoulou M."/>
        </authorList>
    </citation>
    <scope>NUCLEOTIDE SEQUENCE</scope>
    <source>
        <tissue evidence="1">Whole organism</tissue>
    </source>
</reference>
<sequence length="27" mass="3153">MSYFYINNIFLCGKKKKLLICVVPIGF</sequence>
<name>A0A0K2VLU8_LEPSM</name>